<dbReference type="Pfam" id="PF01566">
    <property type="entry name" value="Nramp"/>
    <property type="match status" value="1"/>
</dbReference>
<dbReference type="NCBIfam" id="NF037982">
    <property type="entry name" value="Nramp_1"/>
    <property type="match status" value="1"/>
</dbReference>
<feature type="transmembrane region" description="Helical" evidence="5">
    <location>
        <begin position="134"/>
        <end position="154"/>
    </location>
</feature>
<evidence type="ECO:0000256" key="5">
    <source>
        <dbReference type="SAM" id="Phobius"/>
    </source>
</evidence>
<keyword evidence="3 5" id="KW-1133">Transmembrane helix</keyword>
<sequence>MLVAATGVGAGDLLTAGYAGSRVGLALIWAVLIGATLKWTLTEGLARWQMATGTTLLEGWVNRLGGWIRWVFLGYLLLWSLVTGASLGKACGVAGDGLLPIGDRATSQAIWTVVHAIGGLLLVWIGGFRLFERLMAALVASMFACVLLAAVLLRPDWEAVAGALVRPTLRRTDLPYAIGLLGGVGGTMTLLSYGYWIRETGRSGESGARLCRLDLGIAYLGTALFGIAMLVISSRVTISREGAEVALVLADQIGEATGPALRWLFLFGFWGAVFSSLLGVWQSAPYLFADFLQLSRARLDPDAADPSRVDLARTPAYRAYLVGIGLVPLILVGWSVRSVQLAHAILGAFFMPLLALTLLILNNNRSWVGHRFRNGWLPNALLVLTLVVFLVVGALDLHRRFFPSE</sequence>
<dbReference type="GO" id="GO:0015086">
    <property type="term" value="F:cadmium ion transmembrane transporter activity"/>
    <property type="evidence" value="ECO:0007669"/>
    <property type="project" value="TreeGrafter"/>
</dbReference>
<accession>A0A432MH53</accession>
<evidence type="ECO:0000256" key="2">
    <source>
        <dbReference type="ARBA" id="ARBA00022692"/>
    </source>
</evidence>
<dbReference type="GO" id="GO:0034755">
    <property type="term" value="P:iron ion transmembrane transport"/>
    <property type="evidence" value="ECO:0007669"/>
    <property type="project" value="TreeGrafter"/>
</dbReference>
<dbReference type="AlphaFoldDB" id="A0A432MH53"/>
<dbReference type="OrthoDB" id="9787548at2"/>
<reference evidence="6 7" key="1">
    <citation type="submission" date="2018-12" db="EMBL/GenBank/DDBJ databases">
        <authorList>
            <person name="Toschakov S.V."/>
        </authorList>
    </citation>
    <scope>NUCLEOTIDE SEQUENCE [LARGE SCALE GENOMIC DNA]</scope>
    <source>
        <strain evidence="6 7">GM2012</strain>
    </source>
</reference>
<comment type="caution">
    <text evidence="6">The sequence shown here is derived from an EMBL/GenBank/DDBJ whole genome shotgun (WGS) entry which is preliminary data.</text>
</comment>
<feature type="transmembrane region" description="Helical" evidence="5">
    <location>
        <begin position="67"/>
        <end position="88"/>
    </location>
</feature>
<keyword evidence="2 5" id="KW-0812">Transmembrane</keyword>
<feature type="transmembrane region" description="Helical" evidence="5">
    <location>
        <begin position="263"/>
        <end position="288"/>
    </location>
</feature>
<name>A0A432MH53_9BACT</name>
<feature type="transmembrane region" description="Helical" evidence="5">
    <location>
        <begin position="108"/>
        <end position="127"/>
    </location>
</feature>
<protein>
    <submittedName>
        <fullName evidence="6">Iron transporter</fullName>
    </submittedName>
</protein>
<dbReference type="Proteomes" id="UP000280296">
    <property type="component" value="Unassembled WGS sequence"/>
</dbReference>
<evidence type="ECO:0000256" key="4">
    <source>
        <dbReference type="ARBA" id="ARBA00023136"/>
    </source>
</evidence>
<evidence type="ECO:0000313" key="7">
    <source>
        <dbReference type="Proteomes" id="UP000280296"/>
    </source>
</evidence>
<feature type="transmembrane region" description="Helical" evidence="5">
    <location>
        <begin position="342"/>
        <end position="364"/>
    </location>
</feature>
<feature type="transmembrane region" description="Helical" evidence="5">
    <location>
        <begin position="317"/>
        <end position="336"/>
    </location>
</feature>
<evidence type="ECO:0000256" key="1">
    <source>
        <dbReference type="ARBA" id="ARBA00004141"/>
    </source>
</evidence>
<feature type="transmembrane region" description="Helical" evidence="5">
    <location>
        <begin position="174"/>
        <end position="196"/>
    </location>
</feature>
<feature type="transmembrane region" description="Helical" evidence="5">
    <location>
        <begin position="217"/>
        <end position="238"/>
    </location>
</feature>
<dbReference type="GO" id="GO:0005384">
    <property type="term" value="F:manganese ion transmembrane transporter activity"/>
    <property type="evidence" value="ECO:0007669"/>
    <property type="project" value="TreeGrafter"/>
</dbReference>
<keyword evidence="7" id="KW-1185">Reference proteome</keyword>
<dbReference type="InterPro" id="IPR001046">
    <property type="entry name" value="NRAMP_fam"/>
</dbReference>
<evidence type="ECO:0000313" key="6">
    <source>
        <dbReference type="EMBL" id="RUL85959.1"/>
    </source>
</evidence>
<feature type="transmembrane region" description="Helical" evidence="5">
    <location>
        <begin position="376"/>
        <end position="395"/>
    </location>
</feature>
<feature type="transmembrane region" description="Helical" evidence="5">
    <location>
        <begin position="23"/>
        <end position="41"/>
    </location>
</feature>
<dbReference type="EMBL" id="RYZH01000035">
    <property type="protein sequence ID" value="RUL85959.1"/>
    <property type="molecule type" value="Genomic_DNA"/>
</dbReference>
<dbReference type="PANTHER" id="PTHR11706:SF3">
    <property type="entry name" value="METAL ION TRANSPORT PROTEIN"/>
    <property type="match status" value="1"/>
</dbReference>
<organism evidence="6 7">
    <name type="scientific">Tautonia sociabilis</name>
    <dbReference type="NCBI Taxonomy" id="2080755"/>
    <lineage>
        <taxon>Bacteria</taxon>
        <taxon>Pseudomonadati</taxon>
        <taxon>Planctomycetota</taxon>
        <taxon>Planctomycetia</taxon>
        <taxon>Isosphaerales</taxon>
        <taxon>Isosphaeraceae</taxon>
        <taxon>Tautonia</taxon>
    </lineage>
</organism>
<evidence type="ECO:0000256" key="3">
    <source>
        <dbReference type="ARBA" id="ARBA00022989"/>
    </source>
</evidence>
<gene>
    <name evidence="6" type="ORF">TsocGM_17315</name>
</gene>
<proteinExistence type="predicted"/>
<dbReference type="GO" id="GO:0005886">
    <property type="term" value="C:plasma membrane"/>
    <property type="evidence" value="ECO:0007669"/>
    <property type="project" value="TreeGrafter"/>
</dbReference>
<comment type="subcellular location">
    <subcellularLocation>
        <location evidence="1">Membrane</location>
        <topology evidence="1">Multi-pass membrane protein</topology>
    </subcellularLocation>
</comment>
<dbReference type="PANTHER" id="PTHR11706">
    <property type="entry name" value="SOLUTE CARRIER PROTEIN FAMILY 11 MEMBER"/>
    <property type="match status" value="1"/>
</dbReference>
<reference evidence="6 7" key="2">
    <citation type="submission" date="2019-01" db="EMBL/GenBank/DDBJ databases">
        <title>Tautonia sociabilis, a novel thermotolerant planctomycete of Isosphaeraceae family, isolated from a 4000 m deep subterranean habitat.</title>
        <authorList>
            <person name="Kovaleva O.L."/>
            <person name="Elcheninov A.G."/>
            <person name="Van Heerden E."/>
            <person name="Toshchakov S.V."/>
            <person name="Novikov A."/>
            <person name="Bonch-Osmolovskaya E.A."/>
            <person name="Kublanov I.V."/>
        </authorList>
    </citation>
    <scope>NUCLEOTIDE SEQUENCE [LARGE SCALE GENOMIC DNA]</scope>
    <source>
        <strain evidence="6 7">GM2012</strain>
    </source>
</reference>
<keyword evidence="4 5" id="KW-0472">Membrane</keyword>